<dbReference type="RefSeq" id="WP_245769907.1">
    <property type="nucleotide sequence ID" value="NZ_FOET01000002.1"/>
</dbReference>
<dbReference type="AlphaFoldDB" id="A0A1H9BLT5"/>
<gene>
    <name evidence="2" type="ORF">SAMN05216481_102465</name>
</gene>
<name>A0A1H9BLT5_9ACTN</name>
<evidence type="ECO:0000313" key="2">
    <source>
        <dbReference type="EMBL" id="SEP89849.1"/>
    </source>
</evidence>
<dbReference type="EMBL" id="FOET01000002">
    <property type="protein sequence ID" value="SEP89849.1"/>
    <property type="molecule type" value="Genomic_DNA"/>
</dbReference>
<accession>A0A1H9BLT5</accession>
<keyword evidence="3" id="KW-1185">Reference proteome</keyword>
<evidence type="ECO:0000256" key="1">
    <source>
        <dbReference type="SAM" id="MobiDB-lite"/>
    </source>
</evidence>
<evidence type="ECO:0000313" key="3">
    <source>
        <dbReference type="Proteomes" id="UP000199055"/>
    </source>
</evidence>
<dbReference type="STRING" id="403935.SAMN05216481_102465"/>
<sequence length="80" mass="8515">MVETKTGSTPSAADRLLWRAGHRPSRISKYATGLAALRPDLPAVPWRRTLRRNFQGAEPDAGRPPAPAAPTELSAAGAAR</sequence>
<dbReference type="Proteomes" id="UP000199055">
    <property type="component" value="Unassembled WGS sequence"/>
</dbReference>
<proteinExistence type="predicted"/>
<protein>
    <submittedName>
        <fullName evidence="2">Uncharacterized protein</fullName>
    </submittedName>
</protein>
<reference evidence="2 3" key="1">
    <citation type="submission" date="2016-10" db="EMBL/GenBank/DDBJ databases">
        <authorList>
            <person name="de Groot N.N."/>
        </authorList>
    </citation>
    <scope>NUCLEOTIDE SEQUENCE [LARGE SCALE GENOMIC DNA]</scope>
    <source>
        <strain evidence="2 3">CGMCC 4.3519</strain>
    </source>
</reference>
<feature type="region of interest" description="Disordered" evidence="1">
    <location>
        <begin position="53"/>
        <end position="80"/>
    </location>
</feature>
<organism evidence="2 3">
    <name type="scientific">Streptomyces radiopugnans</name>
    <dbReference type="NCBI Taxonomy" id="403935"/>
    <lineage>
        <taxon>Bacteria</taxon>
        <taxon>Bacillati</taxon>
        <taxon>Actinomycetota</taxon>
        <taxon>Actinomycetes</taxon>
        <taxon>Kitasatosporales</taxon>
        <taxon>Streptomycetaceae</taxon>
        <taxon>Streptomyces</taxon>
    </lineage>
</organism>